<dbReference type="KEGG" id="vg:40074651"/>
<dbReference type="Proteomes" id="UP000222831">
    <property type="component" value="Segment"/>
</dbReference>
<reference evidence="1 2" key="1">
    <citation type="submission" date="2016-12" db="EMBL/GenBank/DDBJ databases">
        <title>Characterization of two jumbo phages RP12 and RP31 infecting the phytopathogen Ralstonia solanacearum.</title>
        <authorList>
            <person name="Kawasaki T."/>
            <person name="Yoshikawa G."/>
            <person name="Ogata H."/>
            <person name="Yamada T."/>
        </authorList>
    </citation>
    <scope>NUCLEOTIDE SEQUENCE [LARGE SCALE GENOMIC DNA]</scope>
    <source>
        <strain evidence="1 2">RP12</strain>
    </source>
</reference>
<keyword evidence="2" id="KW-1185">Reference proteome</keyword>
<name>A0A1L7N180_9CAUD</name>
<accession>A0A1L7N180</accession>
<proteinExistence type="predicted"/>
<sequence>MAKKHKPKNPGIKWPKTKAAQLKELQHQSNAVAAVATMGQVLTAAQAVPNPRARKMLADAAAAAVATPVGGHAKTKKGEKRSWQKHADQYFSDNKAWDEVNGIYLACVDLLRTSLALVPLLKEQELLSHVRNVNLLARNVSAINRDTLALAKELAKIKEGHKDKEGGSKSQPEMMESCAIFSDYVNFMERYDSALMPLVVHASEQLQEALIELQHVNPELAAELNQKLQENLNSIRTIVHEVTGAEAVETPTEAAPQAEEVAA</sequence>
<dbReference type="EMBL" id="AP017924">
    <property type="protein sequence ID" value="BAW19230.1"/>
    <property type="molecule type" value="Genomic_DNA"/>
</dbReference>
<organism evidence="1 2">
    <name type="scientific">Ralstonia phage RP12</name>
    <dbReference type="NCBI Taxonomy" id="1923889"/>
    <lineage>
        <taxon>Viruses</taxon>
        <taxon>Duplodnaviria</taxon>
        <taxon>Heunggongvirae</taxon>
        <taxon>Uroviricota</taxon>
        <taxon>Caudoviricetes</taxon>
        <taxon>Chimalliviridae</taxon>
        <taxon>Ripduovirus</taxon>
        <taxon>Ripduovirus RP12</taxon>
    </lineage>
</organism>
<evidence type="ECO:0000313" key="1">
    <source>
        <dbReference type="EMBL" id="BAW19230.1"/>
    </source>
</evidence>
<protein>
    <submittedName>
        <fullName evidence="1">Uncharacterized protein</fullName>
    </submittedName>
</protein>
<dbReference type="GeneID" id="40074651"/>
<evidence type="ECO:0000313" key="2">
    <source>
        <dbReference type="Proteomes" id="UP000222831"/>
    </source>
</evidence>
<dbReference type="RefSeq" id="YP_009598949.1">
    <property type="nucleotide sequence ID" value="NC_041911.1"/>
</dbReference>